<evidence type="ECO:0000256" key="4">
    <source>
        <dbReference type="ARBA" id="ARBA00023027"/>
    </source>
</evidence>
<evidence type="ECO:0000256" key="3">
    <source>
        <dbReference type="ARBA" id="ARBA00023002"/>
    </source>
</evidence>
<dbReference type="EC" id="1.7.1.17" evidence="6"/>
<feature type="binding site" evidence="6">
    <location>
        <begin position="17"/>
        <end position="19"/>
    </location>
    <ligand>
        <name>FMN</name>
        <dbReference type="ChEBI" id="CHEBI:58210"/>
    </ligand>
</feature>
<evidence type="ECO:0000259" key="7">
    <source>
        <dbReference type="Pfam" id="PF02525"/>
    </source>
</evidence>
<dbReference type="SUPFAM" id="SSF52218">
    <property type="entry name" value="Flavoproteins"/>
    <property type="match status" value="1"/>
</dbReference>
<dbReference type="HAMAP" id="MF_01216">
    <property type="entry name" value="Azoreductase_type1"/>
    <property type="match status" value="1"/>
</dbReference>
<proteinExistence type="inferred from homology"/>
<dbReference type="GO" id="GO:0009055">
    <property type="term" value="F:electron transfer activity"/>
    <property type="evidence" value="ECO:0007669"/>
    <property type="project" value="UniProtKB-UniRule"/>
</dbReference>
<comment type="caution">
    <text evidence="6">Lacks conserved residue(s) required for the propagation of feature annotation.</text>
</comment>
<dbReference type="GO" id="GO:0016655">
    <property type="term" value="F:oxidoreductase activity, acting on NAD(P)H, quinone or similar compound as acceptor"/>
    <property type="evidence" value="ECO:0007669"/>
    <property type="project" value="InterPro"/>
</dbReference>
<dbReference type="GO" id="GO:0016652">
    <property type="term" value="F:oxidoreductase activity, acting on NAD(P)H as acceptor"/>
    <property type="evidence" value="ECO:0007669"/>
    <property type="project" value="UniProtKB-UniRule"/>
</dbReference>
<accession>A0A9D1UVL4</accession>
<dbReference type="InterPro" id="IPR003680">
    <property type="entry name" value="Flavodoxin_fold"/>
</dbReference>
<dbReference type="Gene3D" id="3.40.50.360">
    <property type="match status" value="1"/>
</dbReference>
<gene>
    <name evidence="6" type="primary">azoR</name>
    <name evidence="8" type="ORF">H9861_00160</name>
</gene>
<dbReference type="AlphaFoldDB" id="A0A9D1UVL4"/>
<comment type="similarity">
    <text evidence="6">Belongs to the azoreductase type 1 family.</text>
</comment>
<protein>
    <recommendedName>
        <fullName evidence="6">FMN dependent NADH:quinone oxidoreductase</fullName>
        <ecNumber evidence="6">1.6.5.-</ecNumber>
    </recommendedName>
    <alternativeName>
        <fullName evidence="6">Azo-dye reductase</fullName>
    </alternativeName>
    <alternativeName>
        <fullName evidence="6">FMN-dependent NADH-azo compound oxidoreductase</fullName>
    </alternativeName>
    <alternativeName>
        <fullName evidence="6">FMN-dependent NADH-azoreductase</fullName>
        <ecNumber evidence="6">1.7.1.17</ecNumber>
    </alternativeName>
</protein>
<dbReference type="InterPro" id="IPR023048">
    <property type="entry name" value="NADH:quinone_OxRdtase_FMN_depd"/>
</dbReference>
<comment type="subunit">
    <text evidence="6">Homodimer.</text>
</comment>
<evidence type="ECO:0000256" key="5">
    <source>
        <dbReference type="ARBA" id="ARBA00048542"/>
    </source>
</evidence>
<comment type="catalytic activity">
    <reaction evidence="6">
        <text>2 a quinone + NADH + H(+) = 2 a 1,4-benzosemiquinone + NAD(+)</text>
        <dbReference type="Rhea" id="RHEA:65952"/>
        <dbReference type="ChEBI" id="CHEBI:15378"/>
        <dbReference type="ChEBI" id="CHEBI:57540"/>
        <dbReference type="ChEBI" id="CHEBI:57945"/>
        <dbReference type="ChEBI" id="CHEBI:132124"/>
        <dbReference type="ChEBI" id="CHEBI:134225"/>
    </reaction>
</comment>
<evidence type="ECO:0000256" key="6">
    <source>
        <dbReference type="HAMAP-Rule" id="MF_01216"/>
    </source>
</evidence>
<comment type="caution">
    <text evidence="8">The sequence shown here is derived from an EMBL/GenBank/DDBJ whole genome shotgun (WGS) entry which is preliminary data.</text>
</comment>
<evidence type="ECO:0000313" key="8">
    <source>
        <dbReference type="EMBL" id="HIX01157.1"/>
    </source>
</evidence>
<evidence type="ECO:0000313" key="9">
    <source>
        <dbReference type="Proteomes" id="UP000823963"/>
    </source>
</evidence>
<sequence length="211" mass="24343">MSKVLVVLAHPKNNQHSNSIDLYETFIKEYRKQHPNDQITVRDLFAEDEELTGIDSKFFEMQGKLAAGKQIEDLSAEEQHILKHSEELLQEFIDHDKYVFVNPMYNMFLPYQLKMYFDNVTVAHRTFKYTEDGQQVGLMKGHKALHLQSTGSPHKEFNDDFASQYLEGILNFNGVGDVTHITVESMDADLAHAPEFLEAGKRKAIEFAKEF</sequence>
<dbReference type="EC" id="1.6.5.-" evidence="6"/>
<dbReference type="EMBL" id="DXFP01000002">
    <property type="protein sequence ID" value="HIX01157.1"/>
    <property type="molecule type" value="Genomic_DNA"/>
</dbReference>
<reference evidence="8" key="2">
    <citation type="submission" date="2021-04" db="EMBL/GenBank/DDBJ databases">
        <authorList>
            <person name="Gilroy R."/>
        </authorList>
    </citation>
    <scope>NUCLEOTIDE SEQUENCE</scope>
    <source>
        <strain evidence="8">6627</strain>
    </source>
</reference>
<name>A0A9D1UVL4_9LACO</name>
<keyword evidence="3 6" id="KW-0560">Oxidoreductase</keyword>
<reference evidence="8" key="1">
    <citation type="journal article" date="2021" name="PeerJ">
        <title>Extensive microbial diversity within the chicken gut microbiome revealed by metagenomics and culture.</title>
        <authorList>
            <person name="Gilroy R."/>
            <person name="Ravi A."/>
            <person name="Getino M."/>
            <person name="Pursley I."/>
            <person name="Horton D.L."/>
            <person name="Alikhan N.F."/>
            <person name="Baker D."/>
            <person name="Gharbi K."/>
            <person name="Hall N."/>
            <person name="Watson M."/>
            <person name="Adriaenssens E.M."/>
            <person name="Foster-Nyarko E."/>
            <person name="Jarju S."/>
            <person name="Secka A."/>
            <person name="Antonio M."/>
            <person name="Oren A."/>
            <person name="Chaudhuri R.R."/>
            <person name="La Ragione R."/>
            <person name="Hildebrand F."/>
            <person name="Pallen M.J."/>
        </authorList>
    </citation>
    <scope>NUCLEOTIDE SEQUENCE</scope>
    <source>
        <strain evidence="8">6627</strain>
    </source>
</reference>
<dbReference type="Pfam" id="PF02525">
    <property type="entry name" value="Flavodoxin_2"/>
    <property type="match status" value="1"/>
</dbReference>
<keyword evidence="4 6" id="KW-0520">NAD</keyword>
<dbReference type="PANTHER" id="PTHR43741">
    <property type="entry name" value="FMN-DEPENDENT NADH-AZOREDUCTASE 1"/>
    <property type="match status" value="1"/>
</dbReference>
<keyword evidence="1 6" id="KW-0285">Flavoprotein</keyword>
<feature type="domain" description="Flavodoxin-like fold" evidence="7">
    <location>
        <begin position="2"/>
        <end position="204"/>
    </location>
</feature>
<dbReference type="GO" id="GO:0010181">
    <property type="term" value="F:FMN binding"/>
    <property type="evidence" value="ECO:0007669"/>
    <property type="project" value="UniProtKB-UniRule"/>
</dbReference>
<dbReference type="InterPro" id="IPR029039">
    <property type="entry name" value="Flavoprotein-like_sf"/>
</dbReference>
<dbReference type="PANTHER" id="PTHR43741:SF7">
    <property type="entry name" value="FMN-DEPENDENT NADH:QUINONE OXIDOREDUCTASE"/>
    <property type="match status" value="1"/>
</dbReference>
<evidence type="ECO:0000256" key="1">
    <source>
        <dbReference type="ARBA" id="ARBA00022630"/>
    </source>
</evidence>
<comment type="function">
    <text evidence="6">Also exhibits azoreductase activity. Catalyzes the reductive cleavage of the azo bond in aromatic azo compounds to the corresponding amines.</text>
</comment>
<evidence type="ECO:0000256" key="2">
    <source>
        <dbReference type="ARBA" id="ARBA00022643"/>
    </source>
</evidence>
<comment type="function">
    <text evidence="6">Quinone reductase that provides resistance to thiol-specific stress caused by electrophilic quinones.</text>
</comment>
<dbReference type="Proteomes" id="UP000823963">
    <property type="component" value="Unassembled WGS sequence"/>
</dbReference>
<comment type="catalytic activity">
    <reaction evidence="5">
        <text>N,N-dimethyl-1,4-phenylenediamine + anthranilate + 2 NAD(+) = 2-(4-dimethylaminophenyl)diazenylbenzoate + 2 NADH + 2 H(+)</text>
        <dbReference type="Rhea" id="RHEA:55872"/>
        <dbReference type="ChEBI" id="CHEBI:15378"/>
        <dbReference type="ChEBI" id="CHEBI:15783"/>
        <dbReference type="ChEBI" id="CHEBI:16567"/>
        <dbReference type="ChEBI" id="CHEBI:57540"/>
        <dbReference type="ChEBI" id="CHEBI:57945"/>
        <dbReference type="ChEBI" id="CHEBI:71579"/>
        <dbReference type="EC" id="1.7.1.17"/>
    </reaction>
    <physiologicalReaction direction="right-to-left" evidence="5">
        <dbReference type="Rhea" id="RHEA:55874"/>
    </physiologicalReaction>
</comment>
<organism evidence="8 9">
    <name type="scientific">Candidatus Ligilactobacillus excrementigallinarum</name>
    <dbReference type="NCBI Taxonomy" id="2838641"/>
    <lineage>
        <taxon>Bacteria</taxon>
        <taxon>Bacillati</taxon>
        <taxon>Bacillota</taxon>
        <taxon>Bacilli</taxon>
        <taxon>Lactobacillales</taxon>
        <taxon>Lactobacillaceae</taxon>
        <taxon>Ligilactobacillus</taxon>
    </lineage>
</organism>
<keyword evidence="2 6" id="KW-0288">FMN</keyword>
<dbReference type="InterPro" id="IPR050104">
    <property type="entry name" value="FMN-dep_NADH:Q_OxRdtase_AzoR1"/>
</dbReference>
<comment type="cofactor">
    <cofactor evidence="6">
        <name>FMN</name>
        <dbReference type="ChEBI" id="CHEBI:58210"/>
    </cofactor>
    <text evidence="6">Binds 1 FMN per subunit.</text>
</comment>